<reference evidence="2" key="1">
    <citation type="submission" date="2020-11" db="EMBL/GenBank/DDBJ databases">
        <title>Nocardia NEAU-351.nov., a novel actinomycete isolated from the cow dung.</title>
        <authorList>
            <person name="Zhang X."/>
        </authorList>
    </citation>
    <scope>NUCLEOTIDE SEQUENCE</scope>
    <source>
        <strain evidence="2">NEAU-351</strain>
    </source>
</reference>
<dbReference type="Gene3D" id="3.40.50.300">
    <property type="entry name" value="P-loop containing nucleotide triphosphate hydrolases"/>
    <property type="match status" value="1"/>
</dbReference>
<dbReference type="Proteomes" id="UP000655751">
    <property type="component" value="Unassembled WGS sequence"/>
</dbReference>
<comment type="caution">
    <text evidence="2">The sequence shown here is derived from an EMBL/GenBank/DDBJ whole genome shotgun (WGS) entry which is preliminary data.</text>
</comment>
<feature type="region of interest" description="Disordered" evidence="1">
    <location>
        <begin position="314"/>
        <end position="334"/>
    </location>
</feature>
<evidence type="ECO:0000313" key="3">
    <source>
        <dbReference type="Proteomes" id="UP000655751"/>
    </source>
</evidence>
<proteinExistence type="predicted"/>
<evidence type="ECO:0000313" key="2">
    <source>
        <dbReference type="EMBL" id="MBH0781270.1"/>
    </source>
</evidence>
<evidence type="ECO:0000256" key="1">
    <source>
        <dbReference type="SAM" id="MobiDB-lite"/>
    </source>
</evidence>
<sequence length="361" mass="38892">MQPAEEIRSSAIISEPRTTDTQPSDAVHESPIPDESMKPLYVDMAAVLSGEVPALILPEVCRRGDGIGLFYRGQYNVVFGDPETGKTLLTDYATVQKLAAGGRVLRLDLDHNGPLPAGSRLITMGAPREVVTDQNRLRYVEPEDVANLLAIIADVADWRPTLVIIDSVGELVPMFGGNSNSADEFTNCHRRVIKPLVRTGACVVAIDHLAKGEASRSYGAGGTIAKKRAVGGVALRVTIDAAFTPGKGGSARLTINKDRHGGLRANCSVGNREPYAGKFILSPDGDSLRGEIRAPDPSVRIEQENSASAADIAAMDALNPPPTSARDARPRLGWNDKRTRTVFKVWVRQKNEKRWPTESAA</sequence>
<dbReference type="SUPFAM" id="SSF52540">
    <property type="entry name" value="P-loop containing nucleoside triphosphate hydrolases"/>
    <property type="match status" value="1"/>
</dbReference>
<dbReference type="AlphaFoldDB" id="A0A931IKF8"/>
<gene>
    <name evidence="2" type="ORF">IT779_33865</name>
</gene>
<organism evidence="2 3">
    <name type="scientific">Nocardia bovistercoris</name>
    <dbReference type="NCBI Taxonomy" id="2785916"/>
    <lineage>
        <taxon>Bacteria</taxon>
        <taxon>Bacillati</taxon>
        <taxon>Actinomycetota</taxon>
        <taxon>Actinomycetes</taxon>
        <taxon>Mycobacteriales</taxon>
        <taxon>Nocardiaceae</taxon>
        <taxon>Nocardia</taxon>
    </lineage>
</organism>
<protein>
    <submittedName>
        <fullName evidence="2">AAA family ATPase</fullName>
    </submittedName>
</protein>
<dbReference type="InterPro" id="IPR027417">
    <property type="entry name" value="P-loop_NTPase"/>
</dbReference>
<accession>A0A931IKF8</accession>
<dbReference type="Pfam" id="PF13481">
    <property type="entry name" value="AAA_25"/>
    <property type="match status" value="1"/>
</dbReference>
<feature type="region of interest" description="Disordered" evidence="1">
    <location>
        <begin position="1"/>
        <end position="35"/>
    </location>
</feature>
<name>A0A931IKF8_9NOCA</name>
<dbReference type="EMBL" id="JADMLG010000022">
    <property type="protein sequence ID" value="MBH0781270.1"/>
    <property type="molecule type" value="Genomic_DNA"/>
</dbReference>
<keyword evidence="3" id="KW-1185">Reference proteome</keyword>